<organism evidence="2 3">
    <name type="scientific">Hesseltinella vesiculosa</name>
    <dbReference type="NCBI Taxonomy" id="101127"/>
    <lineage>
        <taxon>Eukaryota</taxon>
        <taxon>Fungi</taxon>
        <taxon>Fungi incertae sedis</taxon>
        <taxon>Mucoromycota</taxon>
        <taxon>Mucoromycotina</taxon>
        <taxon>Mucoromycetes</taxon>
        <taxon>Mucorales</taxon>
        <taxon>Cunninghamellaceae</taxon>
        <taxon>Hesseltinella</taxon>
    </lineage>
</organism>
<protein>
    <submittedName>
        <fullName evidence="2">Uncharacterized protein</fullName>
    </submittedName>
</protein>
<proteinExistence type="predicted"/>
<name>A0A1X2GA35_9FUNG</name>
<feature type="region of interest" description="Disordered" evidence="1">
    <location>
        <begin position="166"/>
        <end position="188"/>
    </location>
</feature>
<sequence length="341" mass="38612">MSQPVTDLELSDHNDNGPALEALATRIFCMTCYKFTLQTDPYYRRRPLYSFLNNWFLHTMYNKSQKFLLDMADITPHVHLANDNFMYTPPPPASAIHQLQFENEDDDHDPNDLSHVSPSIERQFLSREAIQEGAWLANDKSWEDSDTVPDLANDPRFLLGMEEDDEDLHGSEDDQHQYGHRPPPPDKAVREDALMTWYRATVTASGGHSSAAALSPQQQQTCPSTDLSLLQKKTAPFLSTRSWHQHLRSGIWFCSQRLIESAYLVVELAESMMLGPSVSSPSSLQLVHASLPMPGFVSRICSFVLRICRVVFLGVEVFLHTRLDKCKPISPSTSSPYPLAY</sequence>
<dbReference type="STRING" id="101127.A0A1X2GA35"/>
<evidence type="ECO:0000313" key="3">
    <source>
        <dbReference type="Proteomes" id="UP000242146"/>
    </source>
</evidence>
<evidence type="ECO:0000313" key="2">
    <source>
        <dbReference type="EMBL" id="ORX48057.1"/>
    </source>
</evidence>
<dbReference type="AlphaFoldDB" id="A0A1X2GA35"/>
<comment type="caution">
    <text evidence="2">The sequence shown here is derived from an EMBL/GenBank/DDBJ whole genome shotgun (WGS) entry which is preliminary data.</text>
</comment>
<dbReference type="Proteomes" id="UP000242146">
    <property type="component" value="Unassembled WGS sequence"/>
</dbReference>
<gene>
    <name evidence="2" type="ORF">DM01DRAFT_1338888</name>
</gene>
<accession>A0A1X2GA35</accession>
<dbReference type="OrthoDB" id="2281294at2759"/>
<keyword evidence="3" id="KW-1185">Reference proteome</keyword>
<reference evidence="2 3" key="1">
    <citation type="submission" date="2016-07" db="EMBL/GenBank/DDBJ databases">
        <title>Pervasive Adenine N6-methylation of Active Genes in Fungi.</title>
        <authorList>
            <consortium name="DOE Joint Genome Institute"/>
            <person name="Mondo S.J."/>
            <person name="Dannebaum R.O."/>
            <person name="Kuo R.C."/>
            <person name="Labutti K."/>
            <person name="Haridas S."/>
            <person name="Kuo A."/>
            <person name="Salamov A."/>
            <person name="Ahrendt S.R."/>
            <person name="Lipzen A."/>
            <person name="Sullivan W."/>
            <person name="Andreopoulos W.B."/>
            <person name="Clum A."/>
            <person name="Lindquist E."/>
            <person name="Daum C."/>
            <person name="Ramamoorthy G.K."/>
            <person name="Gryganskyi A."/>
            <person name="Culley D."/>
            <person name="Magnuson J.K."/>
            <person name="James T.Y."/>
            <person name="O'Malley M.A."/>
            <person name="Stajich J.E."/>
            <person name="Spatafora J.W."/>
            <person name="Visel A."/>
            <person name="Grigoriev I.V."/>
        </authorList>
    </citation>
    <scope>NUCLEOTIDE SEQUENCE [LARGE SCALE GENOMIC DNA]</scope>
    <source>
        <strain evidence="2 3">NRRL 3301</strain>
    </source>
</reference>
<dbReference type="EMBL" id="MCGT01000031">
    <property type="protein sequence ID" value="ORX48057.1"/>
    <property type="molecule type" value="Genomic_DNA"/>
</dbReference>
<feature type="compositionally biased region" description="Basic and acidic residues" evidence="1">
    <location>
        <begin position="168"/>
        <end position="188"/>
    </location>
</feature>
<evidence type="ECO:0000256" key="1">
    <source>
        <dbReference type="SAM" id="MobiDB-lite"/>
    </source>
</evidence>